<evidence type="ECO:0000256" key="18">
    <source>
        <dbReference type="PIRSR" id="PIRSR006337-3"/>
    </source>
</evidence>
<dbReference type="GO" id="GO:0005737">
    <property type="term" value="C:cytoplasm"/>
    <property type="evidence" value="ECO:0007669"/>
    <property type="project" value="UniProtKB-SubCell"/>
</dbReference>
<evidence type="ECO:0000256" key="10">
    <source>
        <dbReference type="ARBA" id="ARBA00023295"/>
    </source>
</evidence>
<name>B7KBK5_GLOC7</name>
<dbReference type="CDD" id="cd02853">
    <property type="entry name" value="E_set_MTHase_like_N"/>
    <property type="match status" value="1"/>
</dbReference>
<dbReference type="AlphaFoldDB" id="B7KBK5"/>
<dbReference type="UniPathway" id="UPA00299"/>
<dbReference type="EC" id="3.2.1.141" evidence="14 15"/>
<dbReference type="KEGG" id="cyc:PCC7424_4621"/>
<evidence type="ECO:0000256" key="16">
    <source>
        <dbReference type="PIRSR" id="PIRSR006337-1"/>
    </source>
</evidence>
<feature type="binding site" evidence="17">
    <location>
        <begin position="389"/>
        <end position="394"/>
    </location>
    <ligand>
        <name>substrate</name>
    </ligand>
</feature>
<dbReference type="PANTHER" id="PTHR43651">
    <property type="entry name" value="1,4-ALPHA-GLUCAN-BRANCHING ENZYME"/>
    <property type="match status" value="1"/>
</dbReference>
<comment type="similarity">
    <text evidence="4">Belongs to the glycosyl hydrolase 13 family. GlgB subfamily.</text>
</comment>
<dbReference type="SUPFAM" id="SSF81296">
    <property type="entry name" value="E set domains"/>
    <property type="match status" value="1"/>
</dbReference>
<keyword evidence="9" id="KW-0119">Carbohydrate metabolism</keyword>
<dbReference type="InterPro" id="IPR013780">
    <property type="entry name" value="Glyco_hydro_b"/>
</dbReference>
<dbReference type="InterPro" id="IPR014756">
    <property type="entry name" value="Ig_E-set"/>
</dbReference>
<dbReference type="PIRSF" id="PIRSF006337">
    <property type="entry name" value="Trehalose_TreZ"/>
    <property type="match status" value="1"/>
</dbReference>
<protein>
    <recommendedName>
        <fullName evidence="5 14">Malto-oligosyltrehalose trehalohydrolase</fullName>
        <shortName evidence="15">MTHase</shortName>
        <ecNumber evidence="14 15">3.2.1.141</ecNumber>
    </recommendedName>
    <alternativeName>
        <fullName evidence="12 15">4-alpha-D-((1-&gt;4)-alpha-D-glucano)trehalose trehalohydrolase</fullName>
    </alternativeName>
    <alternativeName>
        <fullName evidence="11 15">Maltooligosyl trehalose trehalohydrolase</fullName>
    </alternativeName>
</protein>
<dbReference type="InterPro" id="IPR013783">
    <property type="entry name" value="Ig-like_fold"/>
</dbReference>
<gene>
    <name evidence="20" type="ordered locus">PCC7424_4621</name>
</gene>
<dbReference type="PANTHER" id="PTHR43651:SF11">
    <property type="entry name" value="MALTO-OLIGOSYLTREHALOSE TREHALOHYDROLASE"/>
    <property type="match status" value="1"/>
</dbReference>
<dbReference type="Pfam" id="PF02806">
    <property type="entry name" value="Alpha-amylase_C"/>
    <property type="match status" value="1"/>
</dbReference>
<dbReference type="eggNOG" id="COG0296">
    <property type="taxonomic scope" value="Bacteria"/>
</dbReference>
<dbReference type="EMBL" id="CP001291">
    <property type="protein sequence ID" value="ACK72983.1"/>
    <property type="molecule type" value="Genomic_DNA"/>
</dbReference>
<dbReference type="Pfam" id="PF02922">
    <property type="entry name" value="CBM_48"/>
    <property type="match status" value="1"/>
</dbReference>
<dbReference type="CDD" id="cd11325">
    <property type="entry name" value="AmyAc_GTHase"/>
    <property type="match status" value="1"/>
</dbReference>
<feature type="domain" description="Glycosyl hydrolase family 13 catalytic" evidence="19">
    <location>
        <begin position="87"/>
        <end position="457"/>
    </location>
</feature>
<evidence type="ECO:0000256" key="4">
    <source>
        <dbReference type="ARBA" id="ARBA00009000"/>
    </source>
</evidence>
<evidence type="ECO:0000256" key="8">
    <source>
        <dbReference type="ARBA" id="ARBA00022801"/>
    </source>
</evidence>
<dbReference type="CAZy" id="GH13">
    <property type="family name" value="Glycoside Hydrolase Family 13"/>
</dbReference>
<evidence type="ECO:0000256" key="17">
    <source>
        <dbReference type="PIRSR" id="PIRSR006337-2"/>
    </source>
</evidence>
<dbReference type="Gene3D" id="1.10.10.760">
    <property type="entry name" value="E-set domains of sugar-utilizing enzymes"/>
    <property type="match status" value="1"/>
</dbReference>
<comment type="catalytic activity">
    <reaction evidence="1">
        <text>Transfers a segment of a (1-&gt;4)-alpha-D-glucan chain to a primary hydroxy group in a similar glucan chain.</text>
        <dbReference type="EC" id="2.4.1.18"/>
    </reaction>
</comment>
<feature type="binding site" evidence="17">
    <location>
        <begin position="257"/>
        <end position="262"/>
    </location>
    <ligand>
        <name>substrate</name>
    </ligand>
</feature>
<comment type="catalytic activity">
    <reaction evidence="13 15">
        <text>hydrolysis of (1-&gt;4)-alpha-D-glucosidic linkage in 4-alpha-D-[(1-&gt;4)-alpha-D-glucanosyl]n trehalose to yield trehalose and (1-&gt;4)-alpha-D-glucan.</text>
        <dbReference type="EC" id="3.2.1.141"/>
    </reaction>
</comment>
<evidence type="ECO:0000256" key="1">
    <source>
        <dbReference type="ARBA" id="ARBA00000826"/>
    </source>
</evidence>
<dbReference type="InterPro" id="IPR006048">
    <property type="entry name" value="A-amylase/branching_C"/>
</dbReference>
<evidence type="ECO:0000256" key="6">
    <source>
        <dbReference type="ARBA" id="ARBA00022490"/>
    </source>
</evidence>
<evidence type="ECO:0000256" key="3">
    <source>
        <dbReference type="ARBA" id="ARBA00005199"/>
    </source>
</evidence>
<dbReference type="Gene3D" id="3.20.20.80">
    <property type="entry name" value="Glycosidases"/>
    <property type="match status" value="1"/>
</dbReference>
<evidence type="ECO:0000256" key="5">
    <source>
        <dbReference type="ARBA" id="ARBA00015938"/>
    </source>
</evidence>
<dbReference type="HOGENOM" id="CLU_020726_2_0_3"/>
<keyword evidence="7" id="KW-0808">Transferase</keyword>
<dbReference type="GO" id="GO:0005992">
    <property type="term" value="P:trehalose biosynthetic process"/>
    <property type="evidence" value="ECO:0007669"/>
    <property type="project" value="UniProtKB-UniRule"/>
</dbReference>
<reference evidence="21" key="1">
    <citation type="journal article" date="2011" name="MBio">
        <title>Novel metabolic attributes of the genus Cyanothece, comprising a group of unicellular nitrogen-fixing Cyanobacteria.</title>
        <authorList>
            <person name="Bandyopadhyay A."/>
            <person name="Elvitigala T."/>
            <person name="Welsh E."/>
            <person name="Stockel J."/>
            <person name="Liberton M."/>
            <person name="Min H."/>
            <person name="Sherman L.A."/>
            <person name="Pakrasi H.B."/>
        </authorList>
    </citation>
    <scope>NUCLEOTIDE SEQUENCE [LARGE SCALE GENOMIC DNA]</scope>
    <source>
        <strain evidence="21">PCC 7424</strain>
    </source>
</reference>
<dbReference type="Pfam" id="PF00128">
    <property type="entry name" value="Alpha-amylase"/>
    <property type="match status" value="1"/>
</dbReference>
<dbReference type="InterPro" id="IPR012768">
    <property type="entry name" value="Trehalose_TreZ"/>
</dbReference>
<dbReference type="SUPFAM" id="SSF51011">
    <property type="entry name" value="Glycosyl hydrolase domain"/>
    <property type="match status" value="1"/>
</dbReference>
<accession>B7KBK5</accession>
<evidence type="ECO:0000256" key="9">
    <source>
        <dbReference type="ARBA" id="ARBA00023277"/>
    </source>
</evidence>
<dbReference type="GO" id="GO:0033942">
    <property type="term" value="F:4-alpha-D-(1-&gt;4)-alpha-D-glucanotrehalose trehalohydrolase activity"/>
    <property type="evidence" value="ECO:0007669"/>
    <property type="project" value="UniProtKB-EC"/>
</dbReference>
<keyword evidence="8 15" id="KW-0378">Hydrolase</keyword>
<evidence type="ECO:0000256" key="12">
    <source>
        <dbReference type="ARBA" id="ARBA00033284"/>
    </source>
</evidence>
<keyword evidence="21" id="KW-1185">Reference proteome</keyword>
<dbReference type="OrthoDB" id="9800174at2"/>
<dbReference type="InterPro" id="IPR006047">
    <property type="entry name" value="GH13_cat_dom"/>
</dbReference>
<evidence type="ECO:0000313" key="20">
    <source>
        <dbReference type="EMBL" id="ACK72983.1"/>
    </source>
</evidence>
<keyword evidence="10 15" id="KW-0326">Glycosidase</keyword>
<evidence type="ECO:0000256" key="2">
    <source>
        <dbReference type="ARBA" id="ARBA00004496"/>
    </source>
</evidence>
<proteinExistence type="inferred from homology"/>
<comment type="subcellular location">
    <subcellularLocation>
        <location evidence="2 16">Cytoplasm</location>
    </subcellularLocation>
</comment>
<evidence type="ECO:0000256" key="7">
    <source>
        <dbReference type="ARBA" id="ARBA00022679"/>
    </source>
</evidence>
<dbReference type="Gene3D" id="2.60.40.10">
    <property type="entry name" value="Immunoglobulins"/>
    <property type="match status" value="1"/>
</dbReference>
<dbReference type="SMART" id="SM00642">
    <property type="entry name" value="Aamy"/>
    <property type="match status" value="1"/>
</dbReference>
<comment type="pathway">
    <text evidence="3 15">Glycan biosynthesis; trehalose biosynthesis.</text>
</comment>
<dbReference type="InterPro" id="IPR004193">
    <property type="entry name" value="Glyco_hydro_13_N"/>
</dbReference>
<feature type="binding site" evidence="17">
    <location>
        <begin position="321"/>
        <end position="325"/>
    </location>
    <ligand>
        <name>substrate</name>
    </ligand>
</feature>
<evidence type="ECO:0000313" key="21">
    <source>
        <dbReference type="Proteomes" id="UP000002384"/>
    </source>
</evidence>
<evidence type="ECO:0000259" key="19">
    <source>
        <dbReference type="SMART" id="SM00642"/>
    </source>
</evidence>
<dbReference type="InterPro" id="IPR017853">
    <property type="entry name" value="GH"/>
</dbReference>
<dbReference type="CAZy" id="CBM48">
    <property type="family name" value="Carbohydrate-Binding Module Family 48"/>
</dbReference>
<dbReference type="InterPro" id="IPR044901">
    <property type="entry name" value="Trehalose_TreZ_E-set_sf"/>
</dbReference>
<feature type="site" description="Transition state stabilizer" evidence="18">
    <location>
        <position position="390"/>
    </location>
</feature>
<evidence type="ECO:0000256" key="14">
    <source>
        <dbReference type="NCBIfam" id="TIGR02402"/>
    </source>
</evidence>
<dbReference type="STRING" id="65393.PCC7424_4621"/>
<dbReference type="Proteomes" id="UP000002384">
    <property type="component" value="Chromosome"/>
</dbReference>
<evidence type="ECO:0000256" key="11">
    <source>
        <dbReference type="ARBA" id="ARBA00032057"/>
    </source>
</evidence>
<dbReference type="Gene3D" id="2.60.40.1180">
    <property type="entry name" value="Golgi alpha-mannosidase II"/>
    <property type="match status" value="1"/>
</dbReference>
<keyword evidence="6" id="KW-0963">Cytoplasm</keyword>
<dbReference type="NCBIfam" id="TIGR02402">
    <property type="entry name" value="trehalose_TreZ"/>
    <property type="match status" value="1"/>
</dbReference>
<sequence>MKIGATYLGNNECQFRVWSPLLKEVAVEIVSPNKRLLPMTKDDKGYWTVKAKDIPPDTLYWYQLEGEKTRPDPASNFQPKGVHEPSQVIDHSAYLWEDEDWTGIPFQEWIIYELHVGTFTPEGTFEAIISRLPDLKELGINVIEIMPVAQFPGARNWGYDGVYPYAVQNSYGGVNGLKKLVDACHQQGLAIILDVVYNHLGPEGNYVSEFAPFFTLTYNTPWGTAVNFDDAHSYGVRNFVIENALYWLKEFHFDGLRLDAIHAIYDLGAKHILAEIVEAVEVFSQQQGRPFYLIAESDLNDVRVINPQELGGHGMTAQWSDDFHHCVHTLVTQESLGYYQDFGSCQQLAKVLREGFAYTWNYSPSRRRYHGSYGGDRPPYQMVVCIQNHDQVGNRMLGERLTHLTSFDALKLAATTLILSPFTPLLFMGEEYGEDAPFLYFIDHSDPHLIEAVRKGRKEEFLEFHAEGEPPDADSIETFKRSTLNWEKRKEGNHKVLWDYYRELIQLRRQIPALYQREQYNSKISCVEEQKIICYYRWSDKSEVICLFNFHSEKMNYSLVIPNGNWEKRIDSSETKWNGKGAELPDYLNQSQTLTLLPYTAVLYEKKL</sequence>
<evidence type="ECO:0000256" key="13">
    <source>
        <dbReference type="ARBA" id="ARBA00034013"/>
    </source>
</evidence>
<organism evidence="20 21">
    <name type="scientific">Gloeothece citriformis (strain PCC 7424)</name>
    <name type="common">Cyanothece sp. (strain PCC 7424)</name>
    <dbReference type="NCBI Taxonomy" id="65393"/>
    <lineage>
        <taxon>Bacteria</taxon>
        <taxon>Bacillati</taxon>
        <taxon>Cyanobacteriota</taxon>
        <taxon>Cyanophyceae</taxon>
        <taxon>Oscillatoriophycideae</taxon>
        <taxon>Chroococcales</taxon>
        <taxon>Aphanothecaceae</taxon>
        <taxon>Gloeothece</taxon>
        <taxon>Gloeothece citriformis</taxon>
    </lineage>
</organism>
<evidence type="ECO:0000256" key="15">
    <source>
        <dbReference type="PIRNR" id="PIRNR006337"/>
    </source>
</evidence>
<feature type="active site" description="Nucleophile" evidence="16">
    <location>
        <position position="259"/>
    </location>
</feature>
<dbReference type="RefSeq" id="WP_015956566.1">
    <property type="nucleotide sequence ID" value="NC_011729.1"/>
</dbReference>
<feature type="active site" description="Proton donor" evidence="16">
    <location>
        <position position="296"/>
    </location>
</feature>
<dbReference type="SUPFAM" id="SSF51445">
    <property type="entry name" value="(Trans)glycosidases"/>
    <property type="match status" value="1"/>
</dbReference>